<comment type="subunit">
    <text evidence="1">Self-associates forming complexes of several hundred monomers.</text>
</comment>
<feature type="compositionally biased region" description="Polar residues" evidence="6">
    <location>
        <begin position="259"/>
        <end position="271"/>
    </location>
</feature>
<evidence type="ECO:0000256" key="5">
    <source>
        <dbReference type="ARBA" id="ARBA00025466"/>
    </source>
</evidence>
<dbReference type="PANTHER" id="PTHR21411">
    <property type="entry name" value="APONTIC"/>
    <property type="match status" value="1"/>
</dbReference>
<evidence type="ECO:0000256" key="3">
    <source>
        <dbReference type="ARBA" id="ARBA00023015"/>
    </source>
</evidence>
<protein>
    <recommendedName>
        <fullName evidence="2">Regulatory protein zeste</fullName>
    </recommendedName>
</protein>
<dbReference type="Proteomes" id="UP000691718">
    <property type="component" value="Unassembled WGS sequence"/>
</dbReference>
<keyword evidence="9" id="KW-1185">Reference proteome</keyword>
<dbReference type="InterPro" id="IPR001005">
    <property type="entry name" value="SANT/Myb"/>
</dbReference>
<dbReference type="InterPro" id="IPR028002">
    <property type="entry name" value="Myb_DNA-bind_5"/>
</dbReference>
<feature type="compositionally biased region" description="Low complexity" evidence="6">
    <location>
        <begin position="375"/>
        <end position="395"/>
    </location>
</feature>
<evidence type="ECO:0000256" key="4">
    <source>
        <dbReference type="ARBA" id="ARBA00023163"/>
    </source>
</evidence>
<reference evidence="8" key="1">
    <citation type="submission" date="2021-04" db="EMBL/GenBank/DDBJ databases">
        <authorList>
            <person name="Tunstrom K."/>
        </authorList>
    </citation>
    <scope>NUCLEOTIDE SEQUENCE</scope>
</reference>
<sequence length="431" mass="48278">MSDRKRSPNWQMSEKMLLVDLVAEHFSVVENKRTDDVTMKQKNAEWVKISEEFNSQTIFGYRTAENVKAQWESLKKLPKKESSAERQSLIQTGGGPAKPKLEDNPLYRKIFALISTTVVGLVNEYDSDNMSNNHFINEEIPSNTLASTKVPDVTDIFVAAPIYSMSMPLSMDIDTSGQNDDKSQGETADWGDYTPKLLQTPKSAPLRAVSKREEDVGTSPTQMANRRTLKLFRNINVPLSIKGIKEVYNQAEDRKGQTERATLSPLPSENNKLLDAEDPLNQEVHDYCSDDSVKEPNYVNTDDYYSDSDHSDLNSKKRAERFKRNKFAENIDPMISVATKNSSSSQISTPNSHQKIDYSNKPKPGPSKISYIPPSSSSSSSSSDSSDSSSSSSDSSDMEEDAKRVEEQVTEPDTEKIQKWIETGSLIENNI</sequence>
<dbReference type="OrthoDB" id="3066195at2759"/>
<evidence type="ECO:0000256" key="1">
    <source>
        <dbReference type="ARBA" id="ARBA00011764"/>
    </source>
</evidence>
<evidence type="ECO:0000256" key="6">
    <source>
        <dbReference type="SAM" id="MobiDB-lite"/>
    </source>
</evidence>
<comment type="caution">
    <text evidence="8">The sequence shown here is derived from an EMBL/GenBank/DDBJ whole genome shotgun (WGS) entry which is preliminary data.</text>
</comment>
<evidence type="ECO:0000256" key="2">
    <source>
        <dbReference type="ARBA" id="ARBA00016807"/>
    </source>
</evidence>
<dbReference type="EMBL" id="CAJQZP010001686">
    <property type="protein sequence ID" value="CAG5058855.1"/>
    <property type="molecule type" value="Genomic_DNA"/>
</dbReference>
<comment type="function">
    <text evidence="5">Involved in transvection phenomena (= synapsis-dependent gene expression), where the synaptic pairing of chromosomes carrying genes with which zeste interacts influences the expression of these genes. Zeste binds to DNA and stimulates transcription from a nearby promoter.</text>
</comment>
<organism evidence="8 9">
    <name type="scientific">Parnassius apollo</name>
    <name type="common">Apollo butterfly</name>
    <name type="synonym">Papilio apollo</name>
    <dbReference type="NCBI Taxonomy" id="110799"/>
    <lineage>
        <taxon>Eukaryota</taxon>
        <taxon>Metazoa</taxon>
        <taxon>Ecdysozoa</taxon>
        <taxon>Arthropoda</taxon>
        <taxon>Hexapoda</taxon>
        <taxon>Insecta</taxon>
        <taxon>Pterygota</taxon>
        <taxon>Neoptera</taxon>
        <taxon>Endopterygota</taxon>
        <taxon>Lepidoptera</taxon>
        <taxon>Glossata</taxon>
        <taxon>Ditrysia</taxon>
        <taxon>Papilionoidea</taxon>
        <taxon>Papilionidae</taxon>
        <taxon>Parnassiinae</taxon>
        <taxon>Parnassini</taxon>
        <taxon>Parnassius</taxon>
        <taxon>Parnassius</taxon>
    </lineage>
</organism>
<feature type="region of interest" description="Disordered" evidence="6">
    <location>
        <begin position="287"/>
        <end position="315"/>
    </location>
</feature>
<feature type="region of interest" description="Disordered" evidence="6">
    <location>
        <begin position="252"/>
        <end position="274"/>
    </location>
</feature>
<feature type="compositionally biased region" description="Low complexity" evidence="6">
    <location>
        <begin position="342"/>
        <end position="352"/>
    </location>
</feature>
<keyword evidence="3" id="KW-0805">Transcription regulation</keyword>
<gene>
    <name evidence="8" type="ORF">PAPOLLO_LOCUS27760</name>
</gene>
<feature type="domain" description="Myb-like" evidence="7">
    <location>
        <begin position="2"/>
        <end position="75"/>
    </location>
</feature>
<dbReference type="PANTHER" id="PTHR21411:SF0">
    <property type="entry name" value="REGULATORY PROTEIN ZESTE"/>
    <property type="match status" value="1"/>
</dbReference>
<proteinExistence type="predicted"/>
<feature type="compositionally biased region" description="Basic and acidic residues" evidence="6">
    <location>
        <begin position="401"/>
        <end position="419"/>
    </location>
</feature>
<feature type="region of interest" description="Disordered" evidence="6">
    <location>
        <begin position="337"/>
        <end position="431"/>
    </location>
</feature>
<evidence type="ECO:0000313" key="9">
    <source>
        <dbReference type="Proteomes" id="UP000691718"/>
    </source>
</evidence>
<evidence type="ECO:0000259" key="7">
    <source>
        <dbReference type="PROSITE" id="PS50090"/>
    </source>
</evidence>
<feature type="region of interest" description="Disordered" evidence="6">
    <location>
        <begin position="78"/>
        <end position="100"/>
    </location>
</feature>
<evidence type="ECO:0000313" key="8">
    <source>
        <dbReference type="EMBL" id="CAG5058855.1"/>
    </source>
</evidence>
<dbReference type="Pfam" id="PF13873">
    <property type="entry name" value="Myb_DNA-bind_5"/>
    <property type="match status" value="1"/>
</dbReference>
<name>A0A8S3YAD8_PARAO</name>
<dbReference type="PROSITE" id="PS50090">
    <property type="entry name" value="MYB_LIKE"/>
    <property type="match status" value="1"/>
</dbReference>
<dbReference type="AlphaFoldDB" id="A0A8S3YAD8"/>
<keyword evidence="4" id="KW-0804">Transcription</keyword>
<accession>A0A8S3YAD8</accession>
<feature type="region of interest" description="Disordered" evidence="6">
    <location>
        <begin position="173"/>
        <end position="222"/>
    </location>
</feature>